<evidence type="ECO:0000313" key="1">
    <source>
        <dbReference type="EMBL" id="VVE48613.1"/>
    </source>
</evidence>
<keyword evidence="2" id="KW-1185">Reference proteome</keyword>
<organism evidence="1 2">
    <name type="scientific">Pandoraea iniqua</name>
    <dbReference type="NCBI Taxonomy" id="2508288"/>
    <lineage>
        <taxon>Bacteria</taxon>
        <taxon>Pseudomonadati</taxon>
        <taxon>Pseudomonadota</taxon>
        <taxon>Betaproteobacteria</taxon>
        <taxon>Burkholderiales</taxon>
        <taxon>Burkholderiaceae</taxon>
        <taxon>Pandoraea</taxon>
    </lineage>
</organism>
<reference evidence="1 2" key="1">
    <citation type="submission" date="2019-08" db="EMBL/GenBank/DDBJ databases">
        <authorList>
            <person name="Peeters C."/>
        </authorList>
    </citation>
    <scope>NUCLEOTIDE SEQUENCE [LARGE SCALE GENOMIC DNA]</scope>
    <source>
        <strain evidence="1 2">LMG 31115</strain>
    </source>
</reference>
<dbReference type="AlphaFoldDB" id="A0A5E4YKV8"/>
<dbReference type="Proteomes" id="UP000333828">
    <property type="component" value="Unassembled WGS sequence"/>
</dbReference>
<name>A0A5E4YKV8_9BURK</name>
<dbReference type="EMBL" id="CABPSI010000005">
    <property type="protein sequence ID" value="VVE48613.1"/>
    <property type="molecule type" value="Genomic_DNA"/>
</dbReference>
<accession>A0A5E4YKV8</accession>
<sequence>MTGLVRRAQGFSLEQMRSVAQALSCVDDYLQLARDQRSDALFSQPAATATSVKRFGEMFTASLVDPARHRADISVNDVLGELLGLESVESSDGVGSTNRYRTLVERLARAAANVSQAALMQDALALADGTPKTRSQDEIFKAFMGRYEANLTSKGRASFERLLKTHAMDLRALLRTLEAGEAALLAQADSAGLSAIPSEITNTRRLLAYLLNNLTVRDSFQGLRPQRSMPTEMRHAVLHTFGLNVDGRTGSVSSTHRFATDFVKDWQTVVNKVRVLKDDLLDEANKQKVPPLRTEKTQFHKDLDRSRYVIASSTFDASRDASRAAAAAKELKLPEKEEEAAIQTAIQSVVHAIQDNLADFAADTEFAAWLGAYVNQQGMEMAINLMGEELDRTRAAQAHLRIAGRDDFVFFGPSAGFNLSAPAQPTFIVSAYDDEHVRIEFVYAAPSVKAVTGLDLRTNSLDPLDPSTSLDPQASCWYGRYSVILGRDGNARLDGPLHIHGILTSSLDGV</sequence>
<gene>
    <name evidence="1" type="ORF">PIN31115_04533</name>
</gene>
<protein>
    <submittedName>
        <fullName evidence="1">Uncharacterized protein</fullName>
    </submittedName>
</protein>
<evidence type="ECO:0000313" key="2">
    <source>
        <dbReference type="Proteomes" id="UP000333828"/>
    </source>
</evidence>
<proteinExistence type="predicted"/>